<evidence type="ECO:0000313" key="2">
    <source>
        <dbReference type="Proteomes" id="UP000762676"/>
    </source>
</evidence>
<dbReference type="EMBL" id="BMAT01013766">
    <property type="protein sequence ID" value="GFS19692.1"/>
    <property type="molecule type" value="Genomic_DNA"/>
</dbReference>
<protein>
    <submittedName>
        <fullName evidence="1">Uncharacterized protein</fullName>
    </submittedName>
</protein>
<sequence>MYRDVWVRVRVCVTWSGRDVWVRVRVCVTWLGRDVWVCVTWSGRDVWVRVRMCVTWSGRMTSLMRQDADSCLARHVQDLVVHTLHRYSDQYTPGRHVVSAVSGQLKQACTCL</sequence>
<gene>
    <name evidence="1" type="ORF">ElyMa_006879500</name>
</gene>
<dbReference type="Proteomes" id="UP000762676">
    <property type="component" value="Unassembled WGS sequence"/>
</dbReference>
<evidence type="ECO:0000313" key="1">
    <source>
        <dbReference type="EMBL" id="GFS19692.1"/>
    </source>
</evidence>
<keyword evidence="2" id="KW-1185">Reference proteome</keyword>
<accession>A0AAV4JFB3</accession>
<organism evidence="1 2">
    <name type="scientific">Elysia marginata</name>
    <dbReference type="NCBI Taxonomy" id="1093978"/>
    <lineage>
        <taxon>Eukaryota</taxon>
        <taxon>Metazoa</taxon>
        <taxon>Spiralia</taxon>
        <taxon>Lophotrochozoa</taxon>
        <taxon>Mollusca</taxon>
        <taxon>Gastropoda</taxon>
        <taxon>Heterobranchia</taxon>
        <taxon>Euthyneura</taxon>
        <taxon>Panpulmonata</taxon>
        <taxon>Sacoglossa</taxon>
        <taxon>Placobranchoidea</taxon>
        <taxon>Plakobranchidae</taxon>
        <taxon>Elysia</taxon>
    </lineage>
</organism>
<dbReference type="AlphaFoldDB" id="A0AAV4JFB3"/>
<comment type="caution">
    <text evidence="1">The sequence shown here is derived from an EMBL/GenBank/DDBJ whole genome shotgun (WGS) entry which is preliminary data.</text>
</comment>
<reference evidence="1 2" key="1">
    <citation type="journal article" date="2021" name="Elife">
        <title>Chloroplast acquisition without the gene transfer in kleptoplastic sea slugs, Plakobranchus ocellatus.</title>
        <authorList>
            <person name="Maeda T."/>
            <person name="Takahashi S."/>
            <person name="Yoshida T."/>
            <person name="Shimamura S."/>
            <person name="Takaki Y."/>
            <person name="Nagai Y."/>
            <person name="Toyoda A."/>
            <person name="Suzuki Y."/>
            <person name="Arimoto A."/>
            <person name="Ishii H."/>
            <person name="Satoh N."/>
            <person name="Nishiyama T."/>
            <person name="Hasebe M."/>
            <person name="Maruyama T."/>
            <person name="Minagawa J."/>
            <person name="Obokata J."/>
            <person name="Shigenobu S."/>
        </authorList>
    </citation>
    <scope>NUCLEOTIDE SEQUENCE [LARGE SCALE GENOMIC DNA]</scope>
</reference>
<proteinExistence type="predicted"/>
<name>A0AAV4JFB3_9GAST</name>